<comment type="cofactor">
    <cofactor evidence="6 7">
        <name>Mg(2+)</name>
        <dbReference type="ChEBI" id="CHEBI:18420"/>
    </cofactor>
    <text evidence="6 7">Binds 1 Mg(2+) ion per subunit.</text>
</comment>
<dbReference type="GO" id="GO:0046872">
    <property type="term" value="F:metal ion binding"/>
    <property type="evidence" value="ECO:0007669"/>
    <property type="project" value="UniProtKB-KW"/>
</dbReference>
<dbReference type="SMART" id="SM00922">
    <property type="entry name" value="MR_MLE"/>
    <property type="match status" value="1"/>
</dbReference>
<organism evidence="9 10">
    <name type="scientific">Paracoccus siganidrum</name>
    <dbReference type="NCBI Taxonomy" id="1276757"/>
    <lineage>
        <taxon>Bacteria</taxon>
        <taxon>Pseudomonadati</taxon>
        <taxon>Pseudomonadota</taxon>
        <taxon>Alphaproteobacteria</taxon>
        <taxon>Rhodobacterales</taxon>
        <taxon>Paracoccaceae</taxon>
        <taxon>Paracoccus</taxon>
    </lineage>
</organism>
<dbReference type="CDD" id="cd03319">
    <property type="entry name" value="L-Ala-DL-Glu_epimerase"/>
    <property type="match status" value="1"/>
</dbReference>
<dbReference type="InterPro" id="IPR029065">
    <property type="entry name" value="Enolase_C-like"/>
</dbReference>
<feature type="binding site" evidence="5">
    <location>
        <position position="120"/>
    </location>
    <ligand>
        <name>substrate</name>
    </ligand>
</feature>
<feature type="domain" description="Mandelate racemase/muconate lactonizing enzyme C-terminal" evidence="8">
    <location>
        <begin position="126"/>
        <end position="218"/>
    </location>
</feature>
<feature type="binding site" evidence="5">
    <location>
        <position position="22"/>
    </location>
    <ligand>
        <name>substrate</name>
    </ligand>
</feature>
<keyword evidence="10" id="KW-1185">Reference proteome</keyword>
<dbReference type="Pfam" id="PF02746">
    <property type="entry name" value="MR_MLE_N"/>
    <property type="match status" value="1"/>
</dbReference>
<dbReference type="Proteomes" id="UP000283587">
    <property type="component" value="Unassembled WGS sequence"/>
</dbReference>
<evidence type="ECO:0000313" key="10">
    <source>
        <dbReference type="Proteomes" id="UP000283587"/>
    </source>
</evidence>
<evidence type="ECO:0000313" key="9">
    <source>
        <dbReference type="EMBL" id="RJL18333.1"/>
    </source>
</evidence>
<evidence type="ECO:0000256" key="3">
    <source>
        <dbReference type="ARBA" id="ARBA00022842"/>
    </source>
</evidence>
<feature type="binding site" evidence="5">
    <location>
        <position position="270"/>
    </location>
    <ligand>
        <name>substrate</name>
    </ligand>
</feature>
<dbReference type="Gene3D" id="3.30.390.10">
    <property type="entry name" value="Enolase-like, N-terminal domain"/>
    <property type="match status" value="1"/>
</dbReference>
<dbReference type="AlphaFoldDB" id="A0A419A8W5"/>
<keyword evidence="2 6" id="KW-0479">Metal-binding</keyword>
<dbReference type="Gene3D" id="3.20.20.120">
    <property type="entry name" value="Enolase-like C-terminal domain"/>
    <property type="match status" value="1"/>
</dbReference>
<evidence type="ECO:0000256" key="4">
    <source>
        <dbReference type="ARBA" id="ARBA00023235"/>
    </source>
</evidence>
<evidence type="ECO:0000256" key="1">
    <source>
        <dbReference type="ARBA" id="ARBA00008031"/>
    </source>
</evidence>
<feature type="binding site" evidence="6">
    <location>
        <position position="171"/>
    </location>
    <ligand>
        <name>Mg(2+)</name>
        <dbReference type="ChEBI" id="CHEBI:18420"/>
    </ligand>
</feature>
<comment type="caution">
    <text evidence="9">The sequence shown here is derived from an EMBL/GenBank/DDBJ whole genome shotgun (WGS) entry which is preliminary data.</text>
</comment>
<feature type="binding site" evidence="5">
    <location>
        <position position="272"/>
    </location>
    <ligand>
        <name>substrate</name>
    </ligand>
</feature>
<keyword evidence="4 7" id="KW-0413">Isomerase</keyword>
<dbReference type="OrthoDB" id="9782675at2"/>
<dbReference type="PANTHER" id="PTHR48080">
    <property type="entry name" value="D-GALACTONATE DEHYDRATASE-RELATED"/>
    <property type="match status" value="1"/>
</dbReference>
<dbReference type="InterPro" id="IPR013342">
    <property type="entry name" value="Mandelate_racemase_C"/>
</dbReference>
<evidence type="ECO:0000256" key="2">
    <source>
        <dbReference type="ARBA" id="ARBA00022723"/>
    </source>
</evidence>
<name>A0A419A8W5_9RHOB</name>
<dbReference type="InterPro" id="IPR034603">
    <property type="entry name" value="Dipeptide_epimerase"/>
</dbReference>
<dbReference type="EC" id="5.1.1.-" evidence="7"/>
<evidence type="ECO:0000256" key="5">
    <source>
        <dbReference type="PIRSR" id="PIRSR634603-2"/>
    </source>
</evidence>
<dbReference type="PANTHER" id="PTHR48080:SF3">
    <property type="entry name" value="ENOLASE SUPERFAMILY MEMBER DDB_G0284701"/>
    <property type="match status" value="1"/>
</dbReference>
<feature type="binding site" evidence="5">
    <location>
        <position position="292"/>
    </location>
    <ligand>
        <name>substrate</name>
    </ligand>
</feature>
<feature type="binding site" evidence="6">
    <location>
        <position position="220"/>
    </location>
    <ligand>
        <name>Mg(2+)</name>
        <dbReference type="ChEBI" id="CHEBI:18420"/>
    </ligand>
</feature>
<dbReference type="InterPro" id="IPR013341">
    <property type="entry name" value="Mandelate_racemase_N_dom"/>
</dbReference>
<dbReference type="GO" id="GO:0016855">
    <property type="term" value="F:racemase and epimerase activity, acting on amino acids and derivatives"/>
    <property type="evidence" value="ECO:0007669"/>
    <property type="project" value="UniProtKB-UniRule"/>
</dbReference>
<keyword evidence="3 6" id="KW-0460">Magnesium</keyword>
<dbReference type="InterPro" id="IPR034593">
    <property type="entry name" value="DgoD-like"/>
</dbReference>
<gene>
    <name evidence="9" type="ORF">D3P05_07425</name>
</gene>
<dbReference type="Pfam" id="PF13378">
    <property type="entry name" value="MR_MLE_C"/>
    <property type="match status" value="1"/>
</dbReference>
<evidence type="ECO:0000256" key="6">
    <source>
        <dbReference type="PIRSR" id="PIRSR634603-3"/>
    </source>
</evidence>
<sequence>MRIETFHRRLLYRAGSFTICDRRLEHVDSIEVVVTRQGCRGRGECVPYPRYGESIASVQGQLDQLPPTFTRQDLPTLLRAGPARNALDCALWDLEAKLAGRPVWQLAGLEKPRPVATMRTLSTETPEQLARDAARFGRIHHILKLLLNGPDILPLVELVHAAAPSASIVVDARESWTLDDYLSLAPRLARLKVIMIEQPLPAKDDELLAGIRRPLPVCADESCHEILALPRLRGRYDAVNIKLDKAGGLTAALALRDAARREGLKVMAGSLISSSLATAPAILVAQGADYVDLDGPLLLQEDGAGAIRTVGPLICPATPDIWG</sequence>
<accession>A0A419A8W5</accession>
<reference evidence="10" key="1">
    <citation type="submission" date="2018-09" db="EMBL/GenBank/DDBJ databases">
        <title>Paracoccus onubensis nov. sp. a moderate halophilic bacterium isolated from Gruta de las Maravillas (Aracena, Spain).</title>
        <authorList>
            <person name="Jurado V."/>
            <person name="Gutierrez-Patricio S."/>
            <person name="Gonzalez-Pimentel J.L."/>
            <person name="Miller A.Z."/>
            <person name="Laiz L."/>
            <person name="Saiz-Jimenez C."/>
        </authorList>
    </citation>
    <scope>NUCLEOTIDE SEQUENCE [LARGE SCALE GENOMIC DNA]</scope>
    <source>
        <strain evidence="10">DSM 26381</strain>
    </source>
</reference>
<evidence type="ECO:0000259" key="8">
    <source>
        <dbReference type="SMART" id="SM00922"/>
    </source>
</evidence>
<feature type="binding site" evidence="6">
    <location>
        <position position="197"/>
    </location>
    <ligand>
        <name>Mg(2+)</name>
        <dbReference type="ChEBI" id="CHEBI:18420"/>
    </ligand>
</feature>
<proteinExistence type="inferred from homology"/>
<dbReference type="RefSeq" id="WP_119897541.1">
    <property type="nucleotide sequence ID" value="NZ_QNRC01000018.1"/>
</dbReference>
<evidence type="ECO:0000256" key="7">
    <source>
        <dbReference type="RuleBase" id="RU366006"/>
    </source>
</evidence>
<dbReference type="SUPFAM" id="SSF51604">
    <property type="entry name" value="Enolase C-terminal domain-like"/>
    <property type="match status" value="1"/>
</dbReference>
<dbReference type="InterPro" id="IPR036849">
    <property type="entry name" value="Enolase-like_C_sf"/>
</dbReference>
<dbReference type="SUPFAM" id="SSF54826">
    <property type="entry name" value="Enolase N-terminal domain-like"/>
    <property type="match status" value="1"/>
</dbReference>
<comment type="similarity">
    <text evidence="1 7">Belongs to the mandelate racemase/muconate lactonizing enzyme family.</text>
</comment>
<dbReference type="InterPro" id="IPR029017">
    <property type="entry name" value="Enolase-like_N"/>
</dbReference>
<feature type="binding site" evidence="5">
    <location>
        <position position="144"/>
    </location>
    <ligand>
        <name>substrate</name>
    </ligand>
</feature>
<protein>
    <recommendedName>
        <fullName evidence="7">Dipeptide epimerase</fullName>
        <ecNumber evidence="7">5.1.1.-</ecNumber>
    </recommendedName>
</protein>
<dbReference type="EMBL" id="QZEW01000025">
    <property type="protein sequence ID" value="RJL18333.1"/>
    <property type="molecule type" value="Genomic_DNA"/>
</dbReference>
<feature type="binding site" evidence="5">
    <location>
        <position position="294"/>
    </location>
    <ligand>
        <name>substrate</name>
    </ligand>
</feature>